<evidence type="ECO:0000313" key="2">
    <source>
        <dbReference type="EMBL" id="KAG6403020.1"/>
    </source>
</evidence>
<dbReference type="GO" id="GO:0003676">
    <property type="term" value="F:nucleic acid binding"/>
    <property type="evidence" value="ECO:0007669"/>
    <property type="project" value="InterPro"/>
</dbReference>
<dbReference type="Proteomes" id="UP000298416">
    <property type="component" value="Unassembled WGS sequence"/>
</dbReference>
<proteinExistence type="predicted"/>
<evidence type="ECO:0000259" key="1">
    <source>
        <dbReference type="Pfam" id="PF13456"/>
    </source>
</evidence>
<organism evidence="2">
    <name type="scientific">Salvia splendens</name>
    <name type="common">Scarlet sage</name>
    <dbReference type="NCBI Taxonomy" id="180675"/>
    <lineage>
        <taxon>Eukaryota</taxon>
        <taxon>Viridiplantae</taxon>
        <taxon>Streptophyta</taxon>
        <taxon>Embryophyta</taxon>
        <taxon>Tracheophyta</taxon>
        <taxon>Spermatophyta</taxon>
        <taxon>Magnoliopsida</taxon>
        <taxon>eudicotyledons</taxon>
        <taxon>Gunneridae</taxon>
        <taxon>Pentapetalae</taxon>
        <taxon>asterids</taxon>
        <taxon>lamiids</taxon>
        <taxon>Lamiales</taxon>
        <taxon>Lamiaceae</taxon>
        <taxon>Nepetoideae</taxon>
        <taxon>Mentheae</taxon>
        <taxon>Salviinae</taxon>
        <taxon>Salvia</taxon>
        <taxon>Salvia subgen. Calosphace</taxon>
        <taxon>core Calosphace</taxon>
    </lineage>
</organism>
<dbReference type="InterPro" id="IPR036397">
    <property type="entry name" value="RNaseH_sf"/>
</dbReference>
<dbReference type="AlphaFoldDB" id="A0A8X8WW51"/>
<keyword evidence="3" id="KW-1185">Reference proteome</keyword>
<gene>
    <name evidence="2" type="ORF">SASPL_135235</name>
</gene>
<protein>
    <recommendedName>
        <fullName evidence="1">RNase H type-1 domain-containing protein</fullName>
    </recommendedName>
</protein>
<name>A0A8X8WW51_SALSN</name>
<sequence>MIPIDSGSKDKLRWTKSPHGDFTTNSAWEIIRFRHPVIQVFKLIWNECIIPSISIFVWRCCRAPAIETREHLFLHGEVVAQVWEKIADWFPTLSRRNVSHNDLEKHIKLWHRWLCRTPKPHLSSVIPCLALWTIRWVPPDASWIKLNIEGLWSVSGSGVGGILRDEEGNLVRGFKSNISAVSHLDAELQALSLGLDLAGGGGRKIWIEMGNLEAVALLKAKRHGAANLRHKISEIRNNLKSICYKISHIQREGNKAAKTLEQQRGKEARYTILDQHTAAPLVKAMIRMDQLGLPNFPSHGPTSDV</sequence>
<dbReference type="EMBL" id="PNBA02000013">
    <property type="protein sequence ID" value="KAG6403020.1"/>
    <property type="molecule type" value="Genomic_DNA"/>
</dbReference>
<reference evidence="2" key="1">
    <citation type="submission" date="2018-01" db="EMBL/GenBank/DDBJ databases">
        <authorList>
            <person name="Mao J.F."/>
        </authorList>
    </citation>
    <scope>NUCLEOTIDE SEQUENCE</scope>
    <source>
        <strain evidence="2">Huo1</strain>
        <tissue evidence="2">Leaf</tissue>
    </source>
</reference>
<dbReference type="Pfam" id="PF13456">
    <property type="entry name" value="RVT_3"/>
    <property type="match status" value="1"/>
</dbReference>
<dbReference type="PANTHER" id="PTHR47723">
    <property type="entry name" value="OS05G0353850 PROTEIN"/>
    <property type="match status" value="1"/>
</dbReference>
<dbReference type="Gene3D" id="3.30.420.10">
    <property type="entry name" value="Ribonuclease H-like superfamily/Ribonuclease H"/>
    <property type="match status" value="1"/>
</dbReference>
<feature type="domain" description="RNase H type-1" evidence="1">
    <location>
        <begin position="156"/>
        <end position="260"/>
    </location>
</feature>
<dbReference type="InterPro" id="IPR002156">
    <property type="entry name" value="RNaseH_domain"/>
</dbReference>
<dbReference type="InterPro" id="IPR044730">
    <property type="entry name" value="RNase_H-like_dom_plant"/>
</dbReference>
<dbReference type="SUPFAM" id="SSF53098">
    <property type="entry name" value="Ribonuclease H-like"/>
    <property type="match status" value="1"/>
</dbReference>
<dbReference type="GO" id="GO:0004523">
    <property type="term" value="F:RNA-DNA hybrid ribonuclease activity"/>
    <property type="evidence" value="ECO:0007669"/>
    <property type="project" value="InterPro"/>
</dbReference>
<accession>A0A8X8WW51</accession>
<dbReference type="PANTHER" id="PTHR47723:SF19">
    <property type="entry name" value="POLYNUCLEOTIDYL TRANSFERASE, RIBONUCLEASE H-LIKE SUPERFAMILY PROTEIN"/>
    <property type="match status" value="1"/>
</dbReference>
<dbReference type="InterPro" id="IPR053151">
    <property type="entry name" value="RNase_H-like"/>
</dbReference>
<dbReference type="InterPro" id="IPR012337">
    <property type="entry name" value="RNaseH-like_sf"/>
</dbReference>
<dbReference type="CDD" id="cd06222">
    <property type="entry name" value="RNase_H_like"/>
    <property type="match status" value="1"/>
</dbReference>
<reference evidence="2" key="2">
    <citation type="submission" date="2020-08" db="EMBL/GenBank/DDBJ databases">
        <title>Plant Genome Project.</title>
        <authorList>
            <person name="Zhang R.-G."/>
        </authorList>
    </citation>
    <scope>NUCLEOTIDE SEQUENCE</scope>
    <source>
        <strain evidence="2">Huo1</strain>
        <tissue evidence="2">Leaf</tissue>
    </source>
</reference>
<evidence type="ECO:0000313" key="3">
    <source>
        <dbReference type="Proteomes" id="UP000298416"/>
    </source>
</evidence>
<comment type="caution">
    <text evidence="2">The sequence shown here is derived from an EMBL/GenBank/DDBJ whole genome shotgun (WGS) entry which is preliminary data.</text>
</comment>